<protein>
    <submittedName>
        <fullName evidence="1">Uncharacterized protein</fullName>
    </submittedName>
</protein>
<gene>
    <name evidence="1" type="ORF">Daus18300_000318</name>
</gene>
<evidence type="ECO:0000313" key="1">
    <source>
        <dbReference type="EMBL" id="KAL1883260.1"/>
    </source>
</evidence>
<proteinExistence type="predicted"/>
<keyword evidence="2" id="KW-1185">Reference proteome</keyword>
<dbReference type="EMBL" id="JAWRVE010000002">
    <property type="protein sequence ID" value="KAL1883260.1"/>
    <property type="molecule type" value="Genomic_DNA"/>
</dbReference>
<dbReference type="Proteomes" id="UP001583177">
    <property type="component" value="Unassembled WGS sequence"/>
</dbReference>
<name>A0ABR3Y5N4_9PEZI</name>
<organism evidence="1 2">
    <name type="scientific">Diaporthe australafricana</name>
    <dbReference type="NCBI Taxonomy" id="127596"/>
    <lineage>
        <taxon>Eukaryota</taxon>
        <taxon>Fungi</taxon>
        <taxon>Dikarya</taxon>
        <taxon>Ascomycota</taxon>
        <taxon>Pezizomycotina</taxon>
        <taxon>Sordariomycetes</taxon>
        <taxon>Sordariomycetidae</taxon>
        <taxon>Diaporthales</taxon>
        <taxon>Diaporthaceae</taxon>
        <taxon>Diaporthe</taxon>
    </lineage>
</organism>
<sequence length="273" mass="31389">MPFVSKVVRSVSAVRGSSAANTAKSRTTAVLNRPFRWPAISKAISDLIPVLYVRLHQDKQAYKFICRHTSDRIFRQQEYYYESANVGVGHHATTEKRHANQTPLNLEQVYEAATLGHKVLLTLMGIKVLQYLKDIEHASIFLKGEFTNFPQEMIDLICEGMGAGSSTEPFGFSFIKATGEPAWRREKISEMQQLITKFVRGVMRRNGYTWMSMLNVERWLTPRRFARYLYDTCIRWDEDSTAKLLAIRQYQVWMETPGSFAVLRQAMNAAGFE</sequence>
<evidence type="ECO:0000313" key="2">
    <source>
        <dbReference type="Proteomes" id="UP001583177"/>
    </source>
</evidence>
<comment type="caution">
    <text evidence="1">The sequence shown here is derived from an EMBL/GenBank/DDBJ whole genome shotgun (WGS) entry which is preliminary data.</text>
</comment>
<accession>A0ABR3Y5N4</accession>
<reference evidence="1 2" key="1">
    <citation type="journal article" date="2024" name="IMA Fungus">
        <title>IMA Genome - F19 : A genome assembly and annotation guide to empower mycologists, including annotated draft genome sequences of Ceratocystis pirilliformis, Diaporthe australafricana, Fusarium ophioides, Paecilomyces lecythidis, and Sporothrix stenoceras.</title>
        <authorList>
            <person name="Aylward J."/>
            <person name="Wilson A.M."/>
            <person name="Visagie C.M."/>
            <person name="Spraker J."/>
            <person name="Barnes I."/>
            <person name="Buitendag C."/>
            <person name="Ceriani C."/>
            <person name="Del Mar Angel L."/>
            <person name="du Plessis D."/>
            <person name="Fuchs T."/>
            <person name="Gasser K."/>
            <person name="Kramer D."/>
            <person name="Li W."/>
            <person name="Munsamy K."/>
            <person name="Piso A."/>
            <person name="Price J.L."/>
            <person name="Sonnekus B."/>
            <person name="Thomas C."/>
            <person name="van der Nest A."/>
            <person name="van Dijk A."/>
            <person name="van Heerden A."/>
            <person name="van Vuuren N."/>
            <person name="Yilmaz N."/>
            <person name="Duong T.A."/>
            <person name="van der Merwe N.A."/>
            <person name="Wingfield M.J."/>
            <person name="Wingfield B.D."/>
        </authorList>
    </citation>
    <scope>NUCLEOTIDE SEQUENCE [LARGE SCALE GENOMIC DNA]</scope>
    <source>
        <strain evidence="1 2">CMW 18300</strain>
    </source>
</reference>